<dbReference type="InterPro" id="IPR011012">
    <property type="entry name" value="Longin-like_dom_sf"/>
</dbReference>
<organism evidence="2 3">
    <name type="scientific">Acrasis kona</name>
    <dbReference type="NCBI Taxonomy" id="1008807"/>
    <lineage>
        <taxon>Eukaryota</taxon>
        <taxon>Discoba</taxon>
        <taxon>Heterolobosea</taxon>
        <taxon>Tetramitia</taxon>
        <taxon>Eutetramitia</taxon>
        <taxon>Acrasidae</taxon>
        <taxon>Acrasis</taxon>
    </lineage>
</organism>
<reference evidence="2 3" key="1">
    <citation type="submission" date="2024-03" db="EMBL/GenBank/DDBJ databases">
        <title>The Acrasis kona genome and developmental transcriptomes reveal deep origins of eukaryotic multicellular pathways.</title>
        <authorList>
            <person name="Sheikh S."/>
            <person name="Fu C.-J."/>
            <person name="Brown M.W."/>
            <person name="Baldauf S.L."/>
        </authorList>
    </citation>
    <scope>NUCLEOTIDE SEQUENCE [LARGE SCALE GENOMIC DNA]</scope>
    <source>
        <strain evidence="2 3">ATCC MYA-3509</strain>
    </source>
</reference>
<gene>
    <name evidence="2" type="ORF">AKO1_011182</name>
</gene>
<proteinExistence type="predicted"/>
<name>A0AAW2YZ55_9EUKA</name>
<evidence type="ECO:0008006" key="4">
    <source>
        <dbReference type="Google" id="ProtNLM"/>
    </source>
</evidence>
<evidence type="ECO:0000256" key="1">
    <source>
        <dbReference type="SAM" id="MobiDB-lite"/>
    </source>
</evidence>
<comment type="caution">
    <text evidence="2">The sequence shown here is derived from an EMBL/GenBank/DDBJ whole genome shotgun (WGS) entry which is preliminary data.</text>
</comment>
<evidence type="ECO:0000313" key="2">
    <source>
        <dbReference type="EMBL" id="KAL0482771.1"/>
    </source>
</evidence>
<dbReference type="Proteomes" id="UP001431209">
    <property type="component" value="Unassembled WGS sequence"/>
</dbReference>
<sequence>MLDGFIILERGTNRIVFTRRTPTYLAQLTNQLKNGEEMINDITSPTSLLQQSSFKEVSNSRKRTTSSVLANANQPMKNTQQSDYSNNNISWANVIIDYMNRVQQGSVPSVDGEFRVFTFVNDRFIVFTAVGALIFVVVGDCESSELGLRETCKTLIEGCKSVCKRVPDDSETIAKNYNKVCTIADDMFATDGLGFGFNSEKLSKHINDLTE</sequence>
<dbReference type="Gene3D" id="3.30.450.60">
    <property type="match status" value="1"/>
</dbReference>
<dbReference type="SUPFAM" id="SSF64356">
    <property type="entry name" value="SNARE-like"/>
    <property type="match status" value="1"/>
</dbReference>
<evidence type="ECO:0000313" key="3">
    <source>
        <dbReference type="Proteomes" id="UP001431209"/>
    </source>
</evidence>
<protein>
    <recommendedName>
        <fullName evidence="4">Coatomer subunit zeta</fullName>
    </recommendedName>
</protein>
<dbReference type="EMBL" id="JAOPGA020000890">
    <property type="protein sequence ID" value="KAL0482771.1"/>
    <property type="molecule type" value="Genomic_DNA"/>
</dbReference>
<accession>A0AAW2YZ55</accession>
<keyword evidence="3" id="KW-1185">Reference proteome</keyword>
<dbReference type="AlphaFoldDB" id="A0AAW2YZ55"/>
<feature type="compositionally biased region" description="Polar residues" evidence="1">
    <location>
        <begin position="65"/>
        <end position="84"/>
    </location>
</feature>
<feature type="region of interest" description="Disordered" evidence="1">
    <location>
        <begin position="52"/>
        <end position="84"/>
    </location>
</feature>